<proteinExistence type="inferred from homology"/>
<dbReference type="OrthoDB" id="4867015at2"/>
<dbReference type="Pfam" id="PF00582">
    <property type="entry name" value="Usp"/>
    <property type="match status" value="2"/>
</dbReference>
<accession>A0A1I2NB74</accession>
<gene>
    <name evidence="3" type="ORF">SAMN02787118_114211</name>
</gene>
<sequence>MLRHVAAGIDGSPEGLAAAHWAAREAMRRGTALRLVHAWEWQPRPAPTVPADMSQRSWAEDMLGQASDSMRAAHTGLQVITHSVADAPVGALLAAAEEADLMVLGSHGISGVAGFLTGSVSQRVVARSPCPVVLVRAGECTADEHFSAVDGISPDEIPETPYRDVVLGLDTARPCDELIEFAFDAARRRATPLRVVHAFSPPPAYAAIDRLAPENGPELLAEHERAVVATLRPWCEKFPEVAVTETVAEGRAAGELIHASAGAALLVVGRRVRETRLGTHLGSVAHAVLHHAPCPVAVVPHA</sequence>
<dbReference type="SUPFAM" id="SSF52402">
    <property type="entry name" value="Adenine nucleotide alpha hydrolases-like"/>
    <property type="match status" value="2"/>
</dbReference>
<dbReference type="AlphaFoldDB" id="A0A1I2NB74"/>
<dbReference type="Gene3D" id="3.40.50.620">
    <property type="entry name" value="HUPs"/>
    <property type="match status" value="2"/>
</dbReference>
<dbReference type="PRINTS" id="PR01438">
    <property type="entry name" value="UNVRSLSTRESS"/>
</dbReference>
<comment type="similarity">
    <text evidence="1">Belongs to the universal stress protein A family.</text>
</comment>
<dbReference type="PANTHER" id="PTHR46268">
    <property type="entry name" value="STRESS RESPONSE PROTEIN NHAX"/>
    <property type="match status" value="1"/>
</dbReference>
<name>A0A1I2NB74_9ACTN</name>
<feature type="domain" description="UspA" evidence="2">
    <location>
        <begin position="1"/>
        <end position="136"/>
    </location>
</feature>
<dbReference type="InterPro" id="IPR014729">
    <property type="entry name" value="Rossmann-like_a/b/a_fold"/>
</dbReference>
<dbReference type="InterPro" id="IPR006015">
    <property type="entry name" value="Universal_stress_UspA"/>
</dbReference>
<dbReference type="InterPro" id="IPR006016">
    <property type="entry name" value="UspA"/>
</dbReference>
<dbReference type="Proteomes" id="UP000181942">
    <property type="component" value="Unassembled WGS sequence"/>
</dbReference>
<dbReference type="EMBL" id="FONR01000014">
    <property type="protein sequence ID" value="SFF98987.1"/>
    <property type="molecule type" value="Genomic_DNA"/>
</dbReference>
<feature type="domain" description="UspA" evidence="2">
    <location>
        <begin position="162"/>
        <end position="300"/>
    </location>
</feature>
<dbReference type="PANTHER" id="PTHR46268:SF6">
    <property type="entry name" value="UNIVERSAL STRESS PROTEIN UP12"/>
    <property type="match status" value="1"/>
</dbReference>
<evidence type="ECO:0000313" key="4">
    <source>
        <dbReference type="Proteomes" id="UP000181942"/>
    </source>
</evidence>
<organism evidence="3 4">
    <name type="scientific">Streptomyces mirabilis</name>
    <dbReference type="NCBI Taxonomy" id="68239"/>
    <lineage>
        <taxon>Bacteria</taxon>
        <taxon>Bacillati</taxon>
        <taxon>Actinomycetota</taxon>
        <taxon>Actinomycetes</taxon>
        <taxon>Kitasatosporales</taxon>
        <taxon>Streptomycetaceae</taxon>
        <taxon>Streptomyces</taxon>
    </lineage>
</organism>
<evidence type="ECO:0000256" key="1">
    <source>
        <dbReference type="ARBA" id="ARBA00008791"/>
    </source>
</evidence>
<evidence type="ECO:0000313" key="3">
    <source>
        <dbReference type="EMBL" id="SFF98987.1"/>
    </source>
</evidence>
<reference evidence="3 4" key="1">
    <citation type="submission" date="2016-10" db="EMBL/GenBank/DDBJ databases">
        <authorList>
            <person name="de Groot N.N."/>
        </authorList>
    </citation>
    <scope>NUCLEOTIDE SEQUENCE [LARGE SCALE GENOMIC DNA]</scope>
    <source>
        <strain evidence="3 4">OK461</strain>
    </source>
</reference>
<evidence type="ECO:0000259" key="2">
    <source>
        <dbReference type="Pfam" id="PF00582"/>
    </source>
</evidence>
<protein>
    <submittedName>
        <fullName evidence="3">Nucleotide-binding universal stress protein, UspA family</fullName>
    </submittedName>
</protein>
<dbReference type="RefSeq" id="WP_075030837.1">
    <property type="nucleotide sequence ID" value="NZ_FONR01000014.1"/>
</dbReference>